<keyword evidence="2" id="KW-1185">Reference proteome</keyword>
<name>A0ABN9DN33_9NEOB</name>
<feature type="non-terminal residue" evidence="1">
    <location>
        <position position="48"/>
    </location>
</feature>
<sequence>MPVSASYQCPSVLLISAHQCNISVPTSAASSVPHISAHQCCLSVPPRR</sequence>
<dbReference type="Proteomes" id="UP001162483">
    <property type="component" value="Unassembled WGS sequence"/>
</dbReference>
<gene>
    <name evidence="1" type="ORF">SPARVUS_LOCUS7864830</name>
</gene>
<dbReference type="EMBL" id="CATNWA010014622">
    <property type="protein sequence ID" value="CAI9574031.1"/>
    <property type="molecule type" value="Genomic_DNA"/>
</dbReference>
<comment type="caution">
    <text evidence="1">The sequence shown here is derived from an EMBL/GenBank/DDBJ whole genome shotgun (WGS) entry which is preliminary data.</text>
</comment>
<protein>
    <submittedName>
        <fullName evidence="1">Uncharacterized protein</fullName>
    </submittedName>
</protein>
<reference evidence="1" key="1">
    <citation type="submission" date="2023-05" db="EMBL/GenBank/DDBJ databases">
        <authorList>
            <person name="Stuckert A."/>
        </authorList>
    </citation>
    <scope>NUCLEOTIDE SEQUENCE</scope>
</reference>
<proteinExistence type="predicted"/>
<evidence type="ECO:0000313" key="2">
    <source>
        <dbReference type="Proteomes" id="UP001162483"/>
    </source>
</evidence>
<evidence type="ECO:0000313" key="1">
    <source>
        <dbReference type="EMBL" id="CAI9574031.1"/>
    </source>
</evidence>
<organism evidence="1 2">
    <name type="scientific">Staurois parvus</name>
    <dbReference type="NCBI Taxonomy" id="386267"/>
    <lineage>
        <taxon>Eukaryota</taxon>
        <taxon>Metazoa</taxon>
        <taxon>Chordata</taxon>
        <taxon>Craniata</taxon>
        <taxon>Vertebrata</taxon>
        <taxon>Euteleostomi</taxon>
        <taxon>Amphibia</taxon>
        <taxon>Batrachia</taxon>
        <taxon>Anura</taxon>
        <taxon>Neobatrachia</taxon>
        <taxon>Ranoidea</taxon>
        <taxon>Ranidae</taxon>
        <taxon>Staurois</taxon>
    </lineage>
</organism>
<accession>A0ABN9DN33</accession>